<evidence type="ECO:0000256" key="1">
    <source>
        <dbReference type="ARBA" id="ARBA00004651"/>
    </source>
</evidence>
<keyword evidence="2" id="KW-1003">Cell membrane</keyword>
<evidence type="ECO:0000256" key="5">
    <source>
        <dbReference type="ARBA" id="ARBA00023136"/>
    </source>
</evidence>
<evidence type="ECO:0000259" key="8">
    <source>
        <dbReference type="Pfam" id="PF02687"/>
    </source>
</evidence>
<feature type="transmembrane region" description="Helical" evidence="7">
    <location>
        <begin position="475"/>
        <end position="495"/>
    </location>
</feature>
<feature type="transmembrane region" description="Helical" evidence="7">
    <location>
        <begin position="342"/>
        <end position="364"/>
    </location>
</feature>
<feature type="non-terminal residue" evidence="10">
    <location>
        <position position="1"/>
    </location>
</feature>
<keyword evidence="5 7" id="KW-0472">Membrane</keyword>
<name>A0ABX0GZS1_9ACTN</name>
<feature type="transmembrane region" description="Helical" evidence="7">
    <location>
        <begin position="786"/>
        <end position="810"/>
    </location>
</feature>
<feature type="transmembrane region" description="Helical" evidence="7">
    <location>
        <begin position="299"/>
        <end position="330"/>
    </location>
</feature>
<evidence type="ECO:0000313" key="11">
    <source>
        <dbReference type="Proteomes" id="UP000800981"/>
    </source>
</evidence>
<comment type="caution">
    <text evidence="10">The sequence shown here is derived from an EMBL/GenBank/DDBJ whole genome shotgun (WGS) entry which is preliminary data.</text>
</comment>
<comment type="similarity">
    <text evidence="6">Belongs to the ABC-4 integral membrane protein family.</text>
</comment>
<dbReference type="Pfam" id="PF12704">
    <property type="entry name" value="MacB_PCD"/>
    <property type="match status" value="2"/>
</dbReference>
<keyword evidence="11" id="KW-1185">Reference proteome</keyword>
<dbReference type="PANTHER" id="PTHR30572">
    <property type="entry name" value="MEMBRANE COMPONENT OF TRANSPORTER-RELATED"/>
    <property type="match status" value="1"/>
</dbReference>
<sequence>LALSAVAVILGTAFVAGSFMFTDTLRATFDDIFTETSADVTVSPKEAFDGADSGAGARTLPPSLVEQVRAVPGVSEAYGDLWVEGVRMLDAEGEAIGSAGPPGAGVIWYTAEGSSAKLVEGRAPQGAGEVVVDEYAADKGDLKVGDRIGLVLPQGPQREMTVVGVASYSSNGSLGGATVAAFDDATAKELLLGKDAYSAVAVYHGDDVSDEQLRDRVADAIGSDYVVRTREEQAEETASGIEEALGFLNYLLLAFAGVALFVGSFIIFNTFSMIVAQRTRELAMLRAIGASRGQVTRSVLLEAAVVGLVGSVLGLAVGAGIASLLAALFGAIGLEIGGGLVLAPRTVVTAIVLGVVVTLVASLVPARRAARVAPVAALRDGVAIGSTSLRVRSIIGGLLTVAGVLALVSGALSDDAGNAASLVGLGALVTLVGMIALAPVVSGPLLRVLGAPAARRGAVGRLSVENTRRNPRRTAATASALMIGLTLVTSFGVLASSANASIDRLVDRGLRADFIAYQSTDGAFSPEVAAAMGQVEGVERVVRERYSNAQIDGETSFVSALDPEAFTESLRATVLSGSADALSRGEVIATQPAAEKASVGVGDSVELLLPSGRSTTLRVGAVLEDAEFLSQWSIPIATWEQLGGTGSDSFLYVTLASGASVDEVGPRLEAATAAYPNLNVFDREEFKDENREQINLLLYMIYALLALALVIAVLGIVNTLALSVTERTREIGLLRAVGMSRRQLRRMVRTESVIIAVLGSVLGIVLGLAFGTSLQQALADDGITQLAVPVVSLLVFLVAAAGVGVLAALWPARRAARMDVLQAVTAE</sequence>
<evidence type="ECO:0000259" key="9">
    <source>
        <dbReference type="Pfam" id="PF12704"/>
    </source>
</evidence>
<dbReference type="EMBL" id="JAANNP010000183">
    <property type="protein sequence ID" value="NHC16483.1"/>
    <property type="molecule type" value="Genomic_DNA"/>
</dbReference>
<protein>
    <submittedName>
        <fullName evidence="10">FtsX-like permease family protein</fullName>
    </submittedName>
</protein>
<feature type="domain" description="MacB-like periplasmic core" evidence="9">
    <location>
        <begin position="2"/>
        <end position="219"/>
    </location>
</feature>
<evidence type="ECO:0000256" key="2">
    <source>
        <dbReference type="ARBA" id="ARBA00022475"/>
    </source>
</evidence>
<evidence type="ECO:0000256" key="3">
    <source>
        <dbReference type="ARBA" id="ARBA00022692"/>
    </source>
</evidence>
<feature type="transmembrane region" description="Helical" evidence="7">
    <location>
        <begin position="250"/>
        <end position="276"/>
    </location>
</feature>
<evidence type="ECO:0000256" key="6">
    <source>
        <dbReference type="ARBA" id="ARBA00038076"/>
    </source>
</evidence>
<accession>A0ABX0GZS1</accession>
<feature type="domain" description="MacB-like periplasmic core" evidence="9">
    <location>
        <begin position="474"/>
        <end position="670"/>
    </location>
</feature>
<feature type="domain" description="ABC3 transporter permease C-terminal" evidence="8">
    <location>
        <begin position="703"/>
        <end position="819"/>
    </location>
</feature>
<dbReference type="Proteomes" id="UP000800981">
    <property type="component" value="Unassembled WGS sequence"/>
</dbReference>
<comment type="subcellular location">
    <subcellularLocation>
        <location evidence="1">Cell membrane</location>
        <topology evidence="1">Multi-pass membrane protein</topology>
    </subcellularLocation>
</comment>
<keyword evidence="4 7" id="KW-1133">Transmembrane helix</keyword>
<evidence type="ECO:0000256" key="7">
    <source>
        <dbReference type="SAM" id="Phobius"/>
    </source>
</evidence>
<evidence type="ECO:0000313" key="10">
    <source>
        <dbReference type="EMBL" id="NHC16483.1"/>
    </source>
</evidence>
<gene>
    <name evidence="10" type="ORF">G9H71_22100</name>
</gene>
<organism evidence="10 11">
    <name type="scientific">Motilibacter deserti</name>
    <dbReference type="NCBI Taxonomy" id="2714956"/>
    <lineage>
        <taxon>Bacteria</taxon>
        <taxon>Bacillati</taxon>
        <taxon>Actinomycetota</taxon>
        <taxon>Actinomycetes</taxon>
        <taxon>Motilibacterales</taxon>
        <taxon>Motilibacteraceae</taxon>
        <taxon>Motilibacter</taxon>
    </lineage>
</organism>
<feature type="transmembrane region" description="Helical" evidence="7">
    <location>
        <begin position="394"/>
        <end position="413"/>
    </location>
</feature>
<reference evidence="10 11" key="1">
    <citation type="submission" date="2020-03" db="EMBL/GenBank/DDBJ databases">
        <title>Two novel Motilibacter sp.</title>
        <authorList>
            <person name="Liu S."/>
        </authorList>
    </citation>
    <scope>NUCLEOTIDE SEQUENCE [LARGE SCALE GENOMIC DNA]</scope>
    <source>
        <strain evidence="10 11">E257</strain>
    </source>
</reference>
<feature type="transmembrane region" description="Helical" evidence="7">
    <location>
        <begin position="419"/>
        <end position="446"/>
    </location>
</feature>
<keyword evidence="3 7" id="KW-0812">Transmembrane</keyword>
<dbReference type="InterPro" id="IPR050250">
    <property type="entry name" value="Macrolide_Exporter_MacB"/>
</dbReference>
<proteinExistence type="inferred from homology"/>
<feature type="transmembrane region" description="Helical" evidence="7">
    <location>
        <begin position="696"/>
        <end position="721"/>
    </location>
</feature>
<dbReference type="InterPro" id="IPR003838">
    <property type="entry name" value="ABC3_permease_C"/>
</dbReference>
<dbReference type="Pfam" id="PF02687">
    <property type="entry name" value="FtsX"/>
    <property type="match status" value="2"/>
</dbReference>
<evidence type="ECO:0000256" key="4">
    <source>
        <dbReference type="ARBA" id="ARBA00022989"/>
    </source>
</evidence>
<dbReference type="RefSeq" id="WP_166284915.1">
    <property type="nucleotide sequence ID" value="NZ_JAANNP010000183.1"/>
</dbReference>
<feature type="transmembrane region" description="Helical" evidence="7">
    <location>
        <begin position="752"/>
        <end position="774"/>
    </location>
</feature>
<feature type="domain" description="ABC3 transporter permease C-terminal" evidence="8">
    <location>
        <begin position="254"/>
        <end position="372"/>
    </location>
</feature>
<dbReference type="PANTHER" id="PTHR30572:SF4">
    <property type="entry name" value="ABC TRANSPORTER PERMEASE YTRF"/>
    <property type="match status" value="1"/>
</dbReference>
<dbReference type="InterPro" id="IPR025857">
    <property type="entry name" value="MacB_PCD"/>
</dbReference>